<dbReference type="SUPFAM" id="SSF109635">
    <property type="entry name" value="DnaK suppressor protein DksA, alpha-hairpin domain"/>
    <property type="match status" value="1"/>
</dbReference>
<evidence type="ECO:0000256" key="2">
    <source>
        <dbReference type="ARBA" id="ARBA00022771"/>
    </source>
</evidence>
<reference evidence="6 7" key="1">
    <citation type="journal article" date="2014" name="Genome Announc.">
        <title>Draft Genome Sequence of Fervidicella metallireducens Strain AeBT, an Iron-Reducing Thermoanaerobe from the Great Artesian Basin.</title>
        <authorList>
            <person name="Patel B.K."/>
        </authorList>
    </citation>
    <scope>NUCLEOTIDE SEQUENCE [LARGE SCALE GENOMIC DNA]</scope>
    <source>
        <strain evidence="6 7">AeB</strain>
    </source>
</reference>
<keyword evidence="1" id="KW-0479">Metal-binding</keyword>
<protein>
    <submittedName>
        <fullName evidence="6">Molecular chaperone DnaK</fullName>
    </submittedName>
</protein>
<dbReference type="InterPro" id="IPR014240">
    <property type="entry name" value="YteA"/>
</dbReference>
<evidence type="ECO:0000313" key="6">
    <source>
        <dbReference type="EMBL" id="EYE88432.1"/>
    </source>
</evidence>
<evidence type="ECO:0000256" key="3">
    <source>
        <dbReference type="ARBA" id="ARBA00022833"/>
    </source>
</evidence>
<evidence type="ECO:0000256" key="1">
    <source>
        <dbReference type="ARBA" id="ARBA00022723"/>
    </source>
</evidence>
<comment type="caution">
    <text evidence="6">The sequence shown here is derived from an EMBL/GenBank/DDBJ whole genome shotgun (WGS) entry which is preliminary data.</text>
</comment>
<proteinExistence type="predicted"/>
<dbReference type="Pfam" id="PF01258">
    <property type="entry name" value="zf-dskA_traR"/>
    <property type="match status" value="1"/>
</dbReference>
<dbReference type="PROSITE" id="PS01102">
    <property type="entry name" value="ZF_DKSA_1"/>
    <property type="match status" value="1"/>
</dbReference>
<dbReference type="InterPro" id="IPR020458">
    <property type="entry name" value="Znf_DskA_TraR_CS"/>
</dbReference>
<dbReference type="InterPro" id="IPR000962">
    <property type="entry name" value="Znf_DskA_TraR"/>
</dbReference>
<keyword evidence="7" id="KW-1185">Reference proteome</keyword>
<dbReference type="AlphaFoldDB" id="A0A017RUS6"/>
<dbReference type="RefSeq" id="WP_035379763.1">
    <property type="nucleotide sequence ID" value="NZ_AZQP01000021.1"/>
</dbReference>
<dbReference type="InterPro" id="IPR037187">
    <property type="entry name" value="DnaK_N"/>
</dbReference>
<dbReference type="NCBIfam" id="TIGR02890">
    <property type="entry name" value="bacill_yteA"/>
    <property type="match status" value="1"/>
</dbReference>
<dbReference type="EMBL" id="AZQP01000021">
    <property type="protein sequence ID" value="EYE88432.1"/>
    <property type="molecule type" value="Genomic_DNA"/>
</dbReference>
<organism evidence="6 7">
    <name type="scientific">Fervidicella metallireducens AeB</name>
    <dbReference type="NCBI Taxonomy" id="1403537"/>
    <lineage>
        <taxon>Bacteria</taxon>
        <taxon>Bacillati</taxon>
        <taxon>Bacillota</taxon>
        <taxon>Clostridia</taxon>
        <taxon>Eubacteriales</taxon>
        <taxon>Clostridiaceae</taxon>
        <taxon>Fervidicella</taxon>
    </lineage>
</organism>
<dbReference type="PANTHER" id="PTHR33823:SF4">
    <property type="entry name" value="GENERAL STRESS PROTEIN 16O"/>
    <property type="match status" value="1"/>
</dbReference>
<gene>
    <name evidence="6" type="ORF">Q428_08120</name>
</gene>
<keyword evidence="2" id="KW-0863">Zinc-finger</keyword>
<dbReference type="STRING" id="1403537.Q428_08120"/>
<sequence length="202" mass="23595">MERNKLQYFENKLLHEKEKVTDTIIKMKEHGLNSNEKDNTSELSSIDNHHADMATEVTNKEENFALYDNEKNILHQIDDALERIKNGNYGKCELCGNDIDIERLEFLPYCNTCINCENKKPDYNTYNNDRPVEERVLTYPFGRSFKDIDKEYNGYDGEDTIQAVDSFNWVNGSPHNYDDNLISGTVEAIDNVSNQQYKKQFK</sequence>
<feature type="domain" description="Zinc finger DksA/TraR C4-type" evidence="5">
    <location>
        <begin position="87"/>
        <end position="120"/>
    </location>
</feature>
<dbReference type="Proteomes" id="UP000019681">
    <property type="component" value="Unassembled WGS sequence"/>
</dbReference>
<feature type="zinc finger region" description="dksA C4-type" evidence="4">
    <location>
        <begin position="92"/>
        <end position="116"/>
    </location>
</feature>
<evidence type="ECO:0000313" key="7">
    <source>
        <dbReference type="Proteomes" id="UP000019681"/>
    </source>
</evidence>
<accession>A0A017RUS6</accession>
<dbReference type="SUPFAM" id="SSF57716">
    <property type="entry name" value="Glucocorticoid receptor-like (DNA-binding domain)"/>
    <property type="match status" value="1"/>
</dbReference>
<keyword evidence="3" id="KW-0862">Zinc</keyword>
<name>A0A017RUS6_9CLOT</name>
<dbReference type="PROSITE" id="PS51128">
    <property type="entry name" value="ZF_DKSA_2"/>
    <property type="match status" value="1"/>
</dbReference>
<evidence type="ECO:0000256" key="4">
    <source>
        <dbReference type="PROSITE-ProRule" id="PRU00510"/>
    </source>
</evidence>
<dbReference type="Gene3D" id="1.20.120.910">
    <property type="entry name" value="DksA, coiled-coil domain"/>
    <property type="match status" value="1"/>
</dbReference>
<dbReference type="GO" id="GO:0008270">
    <property type="term" value="F:zinc ion binding"/>
    <property type="evidence" value="ECO:0007669"/>
    <property type="project" value="UniProtKB-KW"/>
</dbReference>
<dbReference type="OrthoDB" id="9811543at2"/>
<dbReference type="PANTHER" id="PTHR33823">
    <property type="entry name" value="RNA POLYMERASE-BINDING TRANSCRIPTION FACTOR DKSA-RELATED"/>
    <property type="match status" value="1"/>
</dbReference>
<evidence type="ECO:0000259" key="5">
    <source>
        <dbReference type="Pfam" id="PF01258"/>
    </source>
</evidence>